<feature type="transmembrane region" description="Helical" evidence="1">
    <location>
        <begin position="143"/>
        <end position="164"/>
    </location>
</feature>
<comment type="caution">
    <text evidence="2">The sequence shown here is derived from an EMBL/GenBank/DDBJ whole genome shotgun (WGS) entry which is preliminary data.</text>
</comment>
<accession>A0A9K3D5C1</accession>
<gene>
    <name evidence="2" type="ORF">KIPB_011861</name>
</gene>
<evidence type="ECO:0000313" key="3">
    <source>
        <dbReference type="Proteomes" id="UP000265618"/>
    </source>
</evidence>
<evidence type="ECO:0000256" key="1">
    <source>
        <dbReference type="SAM" id="Phobius"/>
    </source>
</evidence>
<dbReference type="AlphaFoldDB" id="A0A9K3D5C1"/>
<dbReference type="PANTHER" id="PTHR13146">
    <property type="match status" value="1"/>
</dbReference>
<feature type="transmembrane region" description="Helical" evidence="1">
    <location>
        <begin position="39"/>
        <end position="58"/>
    </location>
</feature>
<keyword evidence="1" id="KW-1133">Transmembrane helix</keyword>
<sequence length="188" mass="21157">VLFVLTAQLFSATQFVIEEKNLKGYDNVSPVRLVGQEGVFGALMMWLIVLPLLSWLPGSDNGSVENELDAFVLLSNSSFLVKMLILYWLSIAFFNGLSLTMSKTLSAVHRTLIDACRTVLVWSSMVAIYHISGGRYGENINQYSWIEMVGFLFLIWGTVTHNNVSDMGKKQVMFLGFTRHYSAMPLEE</sequence>
<keyword evidence="1" id="KW-0812">Transmembrane</keyword>
<feature type="transmembrane region" description="Helical" evidence="1">
    <location>
        <begin position="111"/>
        <end position="131"/>
    </location>
</feature>
<dbReference type="GO" id="GO:0016020">
    <property type="term" value="C:membrane"/>
    <property type="evidence" value="ECO:0007669"/>
    <property type="project" value="TreeGrafter"/>
</dbReference>
<evidence type="ECO:0000313" key="2">
    <source>
        <dbReference type="EMBL" id="GIQ89403.1"/>
    </source>
</evidence>
<dbReference type="PANTHER" id="PTHR13146:SF0">
    <property type="entry name" value="SOLUTE CARRIER FAMILY 35 MEMBER F6"/>
    <property type="match status" value="1"/>
</dbReference>
<protein>
    <submittedName>
        <fullName evidence="2">Uncharacterized protein</fullName>
    </submittedName>
</protein>
<keyword evidence="1" id="KW-0472">Membrane</keyword>
<organism evidence="2 3">
    <name type="scientific">Kipferlia bialata</name>
    <dbReference type="NCBI Taxonomy" id="797122"/>
    <lineage>
        <taxon>Eukaryota</taxon>
        <taxon>Metamonada</taxon>
        <taxon>Carpediemonas-like organisms</taxon>
        <taxon>Kipferlia</taxon>
    </lineage>
</organism>
<feature type="transmembrane region" description="Helical" evidence="1">
    <location>
        <begin position="78"/>
        <end position="99"/>
    </location>
</feature>
<proteinExistence type="predicted"/>
<dbReference type="Proteomes" id="UP000265618">
    <property type="component" value="Unassembled WGS sequence"/>
</dbReference>
<dbReference type="EMBL" id="BDIP01005007">
    <property type="protein sequence ID" value="GIQ89403.1"/>
    <property type="molecule type" value="Genomic_DNA"/>
</dbReference>
<dbReference type="OrthoDB" id="29773at2759"/>
<keyword evidence="3" id="KW-1185">Reference proteome</keyword>
<reference evidence="2 3" key="1">
    <citation type="journal article" date="2018" name="PLoS ONE">
        <title>The draft genome of Kipferlia bialata reveals reductive genome evolution in fornicate parasites.</title>
        <authorList>
            <person name="Tanifuji G."/>
            <person name="Takabayashi S."/>
            <person name="Kume K."/>
            <person name="Takagi M."/>
            <person name="Nakayama T."/>
            <person name="Kamikawa R."/>
            <person name="Inagaki Y."/>
            <person name="Hashimoto T."/>
        </authorList>
    </citation>
    <scope>NUCLEOTIDE SEQUENCE [LARGE SCALE GENOMIC DNA]</scope>
    <source>
        <strain evidence="2">NY0173</strain>
    </source>
</reference>
<name>A0A9K3D5C1_9EUKA</name>
<feature type="non-terminal residue" evidence="2">
    <location>
        <position position="1"/>
    </location>
</feature>